<keyword evidence="4" id="KW-1185">Reference proteome</keyword>
<protein>
    <recommendedName>
        <fullName evidence="5">Secreted protein</fullName>
    </recommendedName>
</protein>
<reference evidence="3 4" key="1">
    <citation type="submission" date="2023-01" db="EMBL/GenBank/DDBJ databases">
        <title>Minimal conservation of predation-associated metabolite biosynthetic gene clusters underscores biosynthetic potential of Myxococcota including descriptions for ten novel species: Archangium lansinium sp. nov., Myxococcus landrumus sp. nov., Nannocystis bai.</title>
        <authorList>
            <person name="Ahearne A."/>
            <person name="Stevens C."/>
            <person name="Dowd S."/>
        </authorList>
    </citation>
    <scope>NUCLEOTIDE SEQUENCE [LARGE SCALE GENOMIC DNA]</scope>
    <source>
        <strain evidence="3 4">WIWO2</strain>
    </source>
</reference>
<evidence type="ECO:0008006" key="5">
    <source>
        <dbReference type="Google" id="ProtNLM"/>
    </source>
</evidence>
<comment type="caution">
    <text evidence="3">The sequence shown here is derived from an EMBL/GenBank/DDBJ whole genome shotgun (WGS) entry which is preliminary data.</text>
</comment>
<organism evidence="3 4">
    <name type="scientific">Sorangium atrum</name>
    <dbReference type="NCBI Taxonomy" id="2995308"/>
    <lineage>
        <taxon>Bacteria</taxon>
        <taxon>Pseudomonadati</taxon>
        <taxon>Myxococcota</taxon>
        <taxon>Polyangia</taxon>
        <taxon>Polyangiales</taxon>
        <taxon>Polyangiaceae</taxon>
        <taxon>Sorangium</taxon>
    </lineage>
</organism>
<feature type="signal peptide" evidence="2">
    <location>
        <begin position="1"/>
        <end position="27"/>
    </location>
</feature>
<feature type="compositionally biased region" description="Low complexity" evidence="1">
    <location>
        <begin position="34"/>
        <end position="45"/>
    </location>
</feature>
<feature type="chain" id="PRO_5047412425" description="Secreted protein" evidence="2">
    <location>
        <begin position="28"/>
        <end position="280"/>
    </location>
</feature>
<accession>A0ABT5CCQ2</accession>
<dbReference type="EMBL" id="JAQNDK010000004">
    <property type="protein sequence ID" value="MDC0683590.1"/>
    <property type="molecule type" value="Genomic_DNA"/>
</dbReference>
<feature type="region of interest" description="Disordered" evidence="1">
    <location>
        <begin position="30"/>
        <end position="94"/>
    </location>
</feature>
<feature type="compositionally biased region" description="Gly residues" evidence="1">
    <location>
        <begin position="46"/>
        <end position="57"/>
    </location>
</feature>
<evidence type="ECO:0000256" key="2">
    <source>
        <dbReference type="SAM" id="SignalP"/>
    </source>
</evidence>
<name>A0ABT5CCQ2_9BACT</name>
<dbReference type="Proteomes" id="UP001217485">
    <property type="component" value="Unassembled WGS sequence"/>
</dbReference>
<dbReference type="RefSeq" id="WP_272101724.1">
    <property type="nucleotide sequence ID" value="NZ_JAQNDK010000004.1"/>
</dbReference>
<evidence type="ECO:0000256" key="1">
    <source>
        <dbReference type="SAM" id="MobiDB-lite"/>
    </source>
</evidence>
<evidence type="ECO:0000313" key="4">
    <source>
        <dbReference type="Proteomes" id="UP001217485"/>
    </source>
</evidence>
<proteinExistence type="predicted"/>
<evidence type="ECO:0000313" key="3">
    <source>
        <dbReference type="EMBL" id="MDC0683590.1"/>
    </source>
</evidence>
<sequence>MRLRSPPGALSAAIIAAGALLSLTARAAPPHPQAEGALHGAAPGAPAGGRTGGGPGEGAEDGRAPPAGSAPLHAAGDETAAEQEPSLAVKPRVELASRPPPLHVEYVQYGVALVAEMSLDPGAACPRSGPLYACILGSGGGLAIRGGYRSPGPWYFGGAYQFTKMDSSNLYRLGIFQQLRAEMRYLPDIGYRAAPYFSAGIGGVAYGNEWGVETGGALIFGGVGVELEVSRRAVLGVSCVYRPVLLAGWRDTANYQRATAIAQFVGFELLLEVRTEVGRR</sequence>
<keyword evidence="2" id="KW-0732">Signal</keyword>
<gene>
    <name evidence="3" type="ORF">POL72_38025</name>
</gene>